<feature type="region of interest" description="Disordered" evidence="1">
    <location>
        <begin position="1"/>
        <end position="35"/>
    </location>
</feature>
<gene>
    <name evidence="2" type="ORF">GOTRE_175_01910</name>
</gene>
<feature type="compositionally biased region" description="Low complexity" evidence="1">
    <location>
        <begin position="1"/>
        <end position="11"/>
    </location>
</feature>
<evidence type="ECO:0000313" key="2">
    <source>
        <dbReference type="EMBL" id="GAB46708.1"/>
    </source>
</evidence>
<sequence length="104" mass="11682">VAQEAAMAAAGISGGGTKEDFTEIIPQVQPNPGMPERKAIARHRERVHQMLPDLPQNAQEAIRRSQEQEDQIRGENRAHAADIADRRRDDRIWQDAPTEVLPRV</sequence>
<organism evidence="2 3">
    <name type="scientific">Gordonia terrae NBRC 100016</name>
    <dbReference type="NCBI Taxonomy" id="1089454"/>
    <lineage>
        <taxon>Bacteria</taxon>
        <taxon>Bacillati</taxon>
        <taxon>Actinomycetota</taxon>
        <taxon>Actinomycetes</taxon>
        <taxon>Mycobacteriales</taxon>
        <taxon>Gordoniaceae</taxon>
        <taxon>Gordonia</taxon>
    </lineage>
</organism>
<dbReference type="Proteomes" id="UP000004881">
    <property type="component" value="Unassembled WGS sequence"/>
</dbReference>
<name>A0ABQ0HLE0_9ACTN</name>
<accession>A0ABQ0HLE0</accession>
<feature type="non-terminal residue" evidence="2">
    <location>
        <position position="1"/>
    </location>
</feature>
<protein>
    <submittedName>
        <fullName evidence="2">ABC transporter ATP-binding protein</fullName>
    </submittedName>
</protein>
<evidence type="ECO:0000313" key="3">
    <source>
        <dbReference type="Proteomes" id="UP000004881"/>
    </source>
</evidence>
<proteinExistence type="predicted"/>
<keyword evidence="2" id="KW-0547">Nucleotide-binding</keyword>
<keyword evidence="3" id="KW-1185">Reference proteome</keyword>
<evidence type="ECO:0000256" key="1">
    <source>
        <dbReference type="SAM" id="MobiDB-lite"/>
    </source>
</evidence>
<comment type="caution">
    <text evidence="2">The sequence shown here is derived from an EMBL/GenBank/DDBJ whole genome shotgun (WGS) entry which is preliminary data.</text>
</comment>
<feature type="region of interest" description="Disordered" evidence="1">
    <location>
        <begin position="55"/>
        <end position="104"/>
    </location>
</feature>
<reference evidence="2 3" key="1">
    <citation type="submission" date="2012-02" db="EMBL/GenBank/DDBJ databases">
        <title>Whole genome shotgun sequence of Gordonia terrae NBRC 100016.</title>
        <authorList>
            <person name="Takarada H."/>
            <person name="Hosoyama A."/>
            <person name="Tsuchikane K."/>
            <person name="Katsumata H."/>
            <person name="Yamazaki S."/>
            <person name="Fujita N."/>
        </authorList>
    </citation>
    <scope>NUCLEOTIDE SEQUENCE [LARGE SCALE GENOMIC DNA]</scope>
    <source>
        <strain evidence="2 3">NBRC 100016</strain>
    </source>
</reference>
<dbReference type="EMBL" id="BAFD01000124">
    <property type="protein sequence ID" value="GAB46708.1"/>
    <property type="molecule type" value="Genomic_DNA"/>
</dbReference>
<keyword evidence="2" id="KW-0067">ATP-binding</keyword>
<feature type="compositionally biased region" description="Basic and acidic residues" evidence="1">
    <location>
        <begin position="61"/>
        <end position="93"/>
    </location>
</feature>
<dbReference type="GO" id="GO:0005524">
    <property type="term" value="F:ATP binding"/>
    <property type="evidence" value="ECO:0007669"/>
    <property type="project" value="UniProtKB-KW"/>
</dbReference>